<dbReference type="SUPFAM" id="SSF52266">
    <property type="entry name" value="SGNH hydrolase"/>
    <property type="match status" value="1"/>
</dbReference>
<dbReference type="Gene3D" id="3.40.50.1110">
    <property type="entry name" value="SGNH hydrolase"/>
    <property type="match status" value="1"/>
</dbReference>
<comment type="caution">
    <text evidence="1">The sequence shown here is derived from an EMBL/GenBank/DDBJ whole genome shotgun (WGS) entry which is preliminary data.</text>
</comment>
<organism evidence="1 2">
    <name type="scientific">Antiquaquibacter oligotrophicus</name>
    <dbReference type="NCBI Taxonomy" id="2880260"/>
    <lineage>
        <taxon>Bacteria</taxon>
        <taxon>Bacillati</taxon>
        <taxon>Actinomycetota</taxon>
        <taxon>Actinomycetes</taxon>
        <taxon>Micrococcales</taxon>
        <taxon>Microbacteriaceae</taxon>
        <taxon>Antiquaquibacter</taxon>
    </lineage>
</organism>
<dbReference type="InterPro" id="IPR036514">
    <property type="entry name" value="SGNH_hydro_sf"/>
</dbReference>
<accession>A0ABT6KMQ0</accession>
<evidence type="ECO:0000313" key="2">
    <source>
        <dbReference type="Proteomes" id="UP001160142"/>
    </source>
</evidence>
<dbReference type="Proteomes" id="UP001160142">
    <property type="component" value="Unassembled WGS sequence"/>
</dbReference>
<gene>
    <name evidence="1" type="ORF">M2152_001197</name>
</gene>
<evidence type="ECO:0000313" key="1">
    <source>
        <dbReference type="EMBL" id="MDH6181015.1"/>
    </source>
</evidence>
<protein>
    <submittedName>
        <fullName evidence="1">Lysophospholipase L1-like esterase</fullName>
    </submittedName>
</protein>
<reference evidence="1 2" key="1">
    <citation type="submission" date="2023-04" db="EMBL/GenBank/DDBJ databases">
        <title>Genome Encyclopedia of Bacteria and Archaea VI: Functional Genomics of Type Strains.</title>
        <authorList>
            <person name="Whitman W."/>
        </authorList>
    </citation>
    <scope>NUCLEOTIDE SEQUENCE [LARGE SCALE GENOMIC DNA]</scope>
    <source>
        <strain evidence="1 2">SG_E_30_P1</strain>
    </source>
</reference>
<proteinExistence type="predicted"/>
<keyword evidence="2" id="KW-1185">Reference proteome</keyword>
<dbReference type="EMBL" id="JARXVQ010000001">
    <property type="protein sequence ID" value="MDH6181015.1"/>
    <property type="molecule type" value="Genomic_DNA"/>
</dbReference>
<sequence>MRSLPDGVDGFVDLDVLLSDPADNHLLSQEYDSGDLVHLNESGHIAVAEAVDEVLLELGVY</sequence>
<name>A0ABT6KMQ0_9MICO</name>
<dbReference type="RefSeq" id="WP_322133339.1">
    <property type="nucleotide sequence ID" value="NZ_CP085036.1"/>
</dbReference>